<gene>
    <name evidence="13" type="ORF">Moror_6824</name>
</gene>
<dbReference type="Gene3D" id="3.30.470.30">
    <property type="entry name" value="DNA ligase/mRNA capping enzyme"/>
    <property type="match status" value="1"/>
</dbReference>
<dbReference type="InterPro" id="IPR000977">
    <property type="entry name" value="DNA_ligase_ATP-dep"/>
</dbReference>
<evidence type="ECO:0000256" key="9">
    <source>
        <dbReference type="RuleBase" id="RU000617"/>
    </source>
</evidence>
<dbReference type="CDD" id="cd07969">
    <property type="entry name" value="OBF_DNA_ligase_I"/>
    <property type="match status" value="1"/>
</dbReference>
<evidence type="ECO:0000256" key="10">
    <source>
        <dbReference type="RuleBase" id="RU004196"/>
    </source>
</evidence>
<keyword evidence="9" id="KW-0233">DNA recombination</keyword>
<dbReference type="Pfam" id="PF01068">
    <property type="entry name" value="DNA_ligase_A_M"/>
    <property type="match status" value="1"/>
</dbReference>
<keyword evidence="4" id="KW-0235">DNA replication</keyword>
<dbReference type="HOGENOM" id="CLU_005138_1_0_1"/>
<dbReference type="SUPFAM" id="SSF56091">
    <property type="entry name" value="DNA ligase/mRNA capping enzyme, catalytic domain"/>
    <property type="match status" value="1"/>
</dbReference>
<dbReference type="PANTHER" id="PTHR45674:SF9">
    <property type="entry name" value="DNA LIGASE 3"/>
    <property type="match status" value="1"/>
</dbReference>
<keyword evidence="9" id="KW-0234">DNA repair</keyword>
<keyword evidence="5 9" id="KW-0547">Nucleotide-binding</keyword>
<comment type="catalytic activity">
    <reaction evidence="8 9">
        <text>ATP + (deoxyribonucleotide)n-3'-hydroxyl + 5'-phospho-(deoxyribonucleotide)m = (deoxyribonucleotide)n+m + AMP + diphosphate.</text>
        <dbReference type="EC" id="6.5.1.1"/>
    </reaction>
</comment>
<dbReference type="Gene3D" id="1.10.3260.10">
    <property type="entry name" value="DNA ligase, ATP-dependent, N-terminal domain"/>
    <property type="match status" value="1"/>
</dbReference>
<dbReference type="InterPro" id="IPR012310">
    <property type="entry name" value="DNA_ligase_ATP-dep_cent"/>
</dbReference>
<evidence type="ECO:0000256" key="1">
    <source>
        <dbReference type="ARBA" id="ARBA00004123"/>
    </source>
</evidence>
<comment type="subcellular location">
    <subcellularLocation>
        <location evidence="1">Nucleus</location>
    </subcellularLocation>
</comment>
<evidence type="ECO:0000256" key="8">
    <source>
        <dbReference type="ARBA" id="ARBA00034003"/>
    </source>
</evidence>
<protein>
    <recommendedName>
        <fullName evidence="9">DNA ligase</fullName>
        <ecNumber evidence="9">6.5.1.1</ecNumber>
    </recommendedName>
</protein>
<keyword evidence="6 9" id="KW-0067">ATP-binding</keyword>
<dbReference type="GO" id="GO:0071897">
    <property type="term" value="P:DNA biosynthetic process"/>
    <property type="evidence" value="ECO:0007669"/>
    <property type="project" value="InterPro"/>
</dbReference>
<organism evidence="13 14">
    <name type="scientific">Moniliophthora roreri (strain MCA 2997)</name>
    <name type="common">Cocoa frosty pod rot fungus</name>
    <name type="synonym">Crinipellis roreri</name>
    <dbReference type="NCBI Taxonomy" id="1381753"/>
    <lineage>
        <taxon>Eukaryota</taxon>
        <taxon>Fungi</taxon>
        <taxon>Dikarya</taxon>
        <taxon>Basidiomycota</taxon>
        <taxon>Agaricomycotina</taxon>
        <taxon>Agaricomycetes</taxon>
        <taxon>Agaricomycetidae</taxon>
        <taxon>Agaricales</taxon>
        <taxon>Marasmiineae</taxon>
        <taxon>Marasmiaceae</taxon>
        <taxon>Moniliophthora</taxon>
    </lineage>
</organism>
<dbReference type="GO" id="GO:0003677">
    <property type="term" value="F:DNA binding"/>
    <property type="evidence" value="ECO:0007669"/>
    <property type="project" value="InterPro"/>
</dbReference>
<dbReference type="GO" id="GO:0005524">
    <property type="term" value="F:ATP binding"/>
    <property type="evidence" value="ECO:0007669"/>
    <property type="project" value="UniProtKB-KW"/>
</dbReference>
<dbReference type="OrthoDB" id="206088at2759"/>
<dbReference type="NCBIfam" id="TIGR00574">
    <property type="entry name" value="dnl1"/>
    <property type="match status" value="1"/>
</dbReference>
<evidence type="ECO:0000256" key="7">
    <source>
        <dbReference type="ARBA" id="ARBA00023242"/>
    </source>
</evidence>
<dbReference type="Proteomes" id="UP000017559">
    <property type="component" value="Unassembled WGS sequence"/>
</dbReference>
<evidence type="ECO:0000256" key="11">
    <source>
        <dbReference type="SAM" id="MobiDB-lite"/>
    </source>
</evidence>
<keyword evidence="9" id="KW-0227">DNA damage</keyword>
<evidence type="ECO:0000313" key="13">
    <source>
        <dbReference type="EMBL" id="ESK96604.1"/>
    </source>
</evidence>
<feature type="region of interest" description="Disordered" evidence="11">
    <location>
        <begin position="1"/>
        <end position="42"/>
    </location>
</feature>
<feature type="domain" description="ATP-dependent DNA ligase family profile" evidence="12">
    <location>
        <begin position="551"/>
        <end position="711"/>
    </location>
</feature>
<evidence type="ECO:0000256" key="2">
    <source>
        <dbReference type="ARBA" id="ARBA00007572"/>
    </source>
</evidence>
<dbReference type="Gene3D" id="2.40.50.140">
    <property type="entry name" value="Nucleic acid-binding proteins"/>
    <property type="match status" value="1"/>
</dbReference>
<feature type="compositionally biased region" description="Low complexity" evidence="11">
    <location>
        <begin position="18"/>
        <end position="30"/>
    </location>
</feature>
<keyword evidence="14" id="KW-1185">Reference proteome</keyword>
<dbReference type="Pfam" id="PF04679">
    <property type="entry name" value="DNA_ligase_A_C"/>
    <property type="match status" value="1"/>
</dbReference>
<evidence type="ECO:0000259" key="12">
    <source>
        <dbReference type="PROSITE" id="PS50160"/>
    </source>
</evidence>
<comment type="caution">
    <text evidence="13">The sequence shown here is derived from an EMBL/GenBank/DDBJ whole genome shotgun (WGS) entry which is preliminary data.</text>
</comment>
<sequence>MPTPKRRKISHDQSRLDSFFASTSSQSPSPAKTPRKNHTPSWNSVPGLACNASGALVFQPADPCPMIRTDDAITPAGTLKAIEIIDVDLIDDVDPHTISSTQESSSRESPKIQLSQASGKKAVKFNLNPAESQIEYGALSIDPVVFNTESYIASFPKDSRDVPYSFLAHALSTICGTRSRTVILHTLTNTFRTILAHHPDSLIPAIYLLSNTLSPPYIPIEMNIGGSIISQAIQHISGLSASALKKLYNSTGDLGDVAFSAKSNTRTLIPHPPLRVPSVYASLIRVADAKGQGASKQKQNIIEKLLVAAKGEEVRFLVRTLSQNLRVGAVRTTLLTALARSFILTPVRTKARAHTDGSEFCISEKLLAALAEVSGIKKKKATESLRDQLDAKLRKAEKLVRKVFVQHPNYDHIIGALLTEGFEGLTNRVPLTVGVPLFPTLGTPIRSLQEIYQHLGELPFTAELKYDGQRAQIHGRREPDGFILIRLFSRHLEDMTAKYPDVIALVEEIFQNHPETYSFILDSEIVAINPLDGSLKSFQELSNRPRKEVSLKDVLVPVGVFAFDLMYLDGQVLLESSFRIRRSLLRDRFPPLISENAGVAQFKHVECWDSEVGQDHLEETWDHITSRNDTEGLMVKLLDHEAQAGDNSTESRRRLLSAGYDADKRTYSWMKLKRDYVSGIGDSLDLIPIGAWHGNGRKAQWWSPVLLGIWDDEKGYPVAVCKCMSGFTDAFYKSMRERYSLSEDPNTTCSKFKRWECETGGLKPGVYFKPTEVWEVRGADITISPISVAAKGIISSNKGLSLRFPRFIKTREDKPVNQASTPEFLASLWQSRKGDTKRDTLGNGDDLIDIEYESPLVSEDSELEI</sequence>
<dbReference type="Pfam" id="PF04675">
    <property type="entry name" value="DNA_ligase_A_N"/>
    <property type="match status" value="1"/>
</dbReference>
<dbReference type="FunFam" id="3.30.470.30:FF:000002">
    <property type="entry name" value="DNA ligase"/>
    <property type="match status" value="1"/>
</dbReference>
<dbReference type="PROSITE" id="PS00697">
    <property type="entry name" value="DNA_LIGASE_A1"/>
    <property type="match status" value="1"/>
</dbReference>
<dbReference type="CDD" id="cd07900">
    <property type="entry name" value="Adenylation_DNA_ligase_I_Euk"/>
    <property type="match status" value="1"/>
</dbReference>
<dbReference type="InterPro" id="IPR050191">
    <property type="entry name" value="ATP-dep_DNA_ligase"/>
</dbReference>
<dbReference type="EMBL" id="AWSO01000045">
    <property type="protein sequence ID" value="ESK96604.1"/>
    <property type="molecule type" value="Genomic_DNA"/>
</dbReference>
<name>V2YY14_MONRO</name>
<dbReference type="GO" id="GO:0006281">
    <property type="term" value="P:DNA repair"/>
    <property type="evidence" value="ECO:0007669"/>
    <property type="project" value="UniProtKB-KW"/>
</dbReference>
<dbReference type="GO" id="GO:0006273">
    <property type="term" value="P:lagging strand elongation"/>
    <property type="evidence" value="ECO:0007669"/>
    <property type="project" value="TreeGrafter"/>
</dbReference>
<dbReference type="STRING" id="1381753.V2YY14"/>
<dbReference type="InterPro" id="IPR016059">
    <property type="entry name" value="DNA_ligase_ATP-dep_CS"/>
</dbReference>
<evidence type="ECO:0000313" key="14">
    <source>
        <dbReference type="Proteomes" id="UP000017559"/>
    </source>
</evidence>
<dbReference type="GO" id="GO:0005634">
    <property type="term" value="C:nucleus"/>
    <property type="evidence" value="ECO:0007669"/>
    <property type="project" value="UniProtKB-SubCell"/>
</dbReference>
<evidence type="ECO:0000256" key="5">
    <source>
        <dbReference type="ARBA" id="ARBA00022741"/>
    </source>
</evidence>
<dbReference type="InterPro" id="IPR012309">
    <property type="entry name" value="DNA_ligase_ATP-dep_C"/>
</dbReference>
<reference evidence="13 14" key="1">
    <citation type="journal article" date="2014" name="BMC Genomics">
        <title>Genome and secretome analysis of the hemibiotrophic fungal pathogen, Moniliophthora roreri, which causes frosty pod rot disease of cacao: mechanisms of the biotrophic and necrotrophic phases.</title>
        <authorList>
            <person name="Meinhardt L.W."/>
            <person name="Costa G.G.L."/>
            <person name="Thomazella D.P.T."/>
            <person name="Teixeira P.J.P.L."/>
            <person name="Carazzolle M.F."/>
            <person name="Schuster S.C."/>
            <person name="Carlson J.E."/>
            <person name="Guiltinan M.J."/>
            <person name="Mieczkowski P."/>
            <person name="Farmer A."/>
            <person name="Ramaraj T."/>
            <person name="Crozier J."/>
            <person name="Davis R.E."/>
            <person name="Shao J."/>
            <person name="Melnick R.L."/>
            <person name="Pereira G.A.G."/>
            <person name="Bailey B.A."/>
        </authorList>
    </citation>
    <scope>NUCLEOTIDE SEQUENCE [LARGE SCALE GENOMIC DNA]</scope>
    <source>
        <strain evidence="13 14">MCA 2997</strain>
    </source>
</reference>
<dbReference type="GO" id="GO:0006310">
    <property type="term" value="P:DNA recombination"/>
    <property type="evidence" value="ECO:0007669"/>
    <property type="project" value="UniProtKB-KW"/>
</dbReference>
<dbReference type="SUPFAM" id="SSF117018">
    <property type="entry name" value="ATP-dependent DNA ligase DNA-binding domain"/>
    <property type="match status" value="1"/>
</dbReference>
<dbReference type="AlphaFoldDB" id="V2YY14"/>
<dbReference type="EC" id="6.5.1.1" evidence="9"/>
<dbReference type="SUPFAM" id="SSF50249">
    <property type="entry name" value="Nucleic acid-binding proteins"/>
    <property type="match status" value="1"/>
</dbReference>
<evidence type="ECO:0000256" key="3">
    <source>
        <dbReference type="ARBA" id="ARBA00022598"/>
    </source>
</evidence>
<evidence type="ECO:0000256" key="6">
    <source>
        <dbReference type="ARBA" id="ARBA00022840"/>
    </source>
</evidence>
<proteinExistence type="inferred from homology"/>
<dbReference type="InterPro" id="IPR036599">
    <property type="entry name" value="DNA_ligase_N_sf"/>
</dbReference>
<dbReference type="KEGG" id="mrr:Moror_6824"/>
<keyword evidence="3 9" id="KW-0436">Ligase</keyword>
<dbReference type="PROSITE" id="PS50160">
    <property type="entry name" value="DNA_LIGASE_A3"/>
    <property type="match status" value="1"/>
</dbReference>
<dbReference type="InterPro" id="IPR012340">
    <property type="entry name" value="NA-bd_OB-fold"/>
</dbReference>
<accession>V2YY14</accession>
<keyword evidence="7" id="KW-0539">Nucleus</keyword>
<dbReference type="PANTHER" id="PTHR45674">
    <property type="entry name" value="DNA LIGASE 1/3 FAMILY MEMBER"/>
    <property type="match status" value="1"/>
</dbReference>
<evidence type="ECO:0000256" key="4">
    <source>
        <dbReference type="ARBA" id="ARBA00022705"/>
    </source>
</evidence>
<comment type="similarity">
    <text evidence="2 10">Belongs to the ATP-dependent DNA ligase family.</text>
</comment>
<dbReference type="InterPro" id="IPR012308">
    <property type="entry name" value="DNA_ligase_ATP-dep_N"/>
</dbReference>
<dbReference type="GO" id="GO:0003910">
    <property type="term" value="F:DNA ligase (ATP) activity"/>
    <property type="evidence" value="ECO:0007669"/>
    <property type="project" value="UniProtKB-EC"/>
</dbReference>